<organism evidence="1 3">
    <name type="scientific">Didymodactylos carnosus</name>
    <dbReference type="NCBI Taxonomy" id="1234261"/>
    <lineage>
        <taxon>Eukaryota</taxon>
        <taxon>Metazoa</taxon>
        <taxon>Spiralia</taxon>
        <taxon>Gnathifera</taxon>
        <taxon>Rotifera</taxon>
        <taxon>Eurotatoria</taxon>
        <taxon>Bdelloidea</taxon>
        <taxon>Philodinida</taxon>
        <taxon>Philodinidae</taxon>
        <taxon>Didymodactylos</taxon>
    </lineage>
</organism>
<comment type="caution">
    <text evidence="1">The sequence shown here is derived from an EMBL/GenBank/DDBJ whole genome shotgun (WGS) entry which is preliminary data.</text>
</comment>
<proteinExistence type="predicted"/>
<evidence type="ECO:0000313" key="1">
    <source>
        <dbReference type="EMBL" id="CAF1535907.1"/>
    </source>
</evidence>
<reference evidence="1" key="1">
    <citation type="submission" date="2021-02" db="EMBL/GenBank/DDBJ databases">
        <authorList>
            <person name="Nowell W R."/>
        </authorList>
    </citation>
    <scope>NUCLEOTIDE SEQUENCE</scope>
</reference>
<dbReference type="EMBL" id="CAJNOK010038120">
    <property type="protein sequence ID" value="CAF1535907.1"/>
    <property type="molecule type" value="Genomic_DNA"/>
</dbReference>
<evidence type="ECO:0000313" key="2">
    <source>
        <dbReference type="EMBL" id="CAF4323552.1"/>
    </source>
</evidence>
<accession>A0A8S2FQC3</accession>
<dbReference type="AlphaFoldDB" id="A0A8S2FQC3"/>
<dbReference type="Proteomes" id="UP000682733">
    <property type="component" value="Unassembled WGS sequence"/>
</dbReference>
<dbReference type="EMBL" id="CAJOBA010060403">
    <property type="protein sequence ID" value="CAF4323552.1"/>
    <property type="molecule type" value="Genomic_DNA"/>
</dbReference>
<protein>
    <submittedName>
        <fullName evidence="1">Uncharacterized protein</fullName>
    </submittedName>
</protein>
<feature type="non-terminal residue" evidence="1">
    <location>
        <position position="1"/>
    </location>
</feature>
<gene>
    <name evidence="1" type="ORF">OVA965_LOCUS38507</name>
    <name evidence="2" type="ORF">TMI583_LOCUS39702</name>
</gene>
<name>A0A8S2FQC3_9BILA</name>
<dbReference type="Proteomes" id="UP000677228">
    <property type="component" value="Unassembled WGS sequence"/>
</dbReference>
<sequence length="125" mass="14387">LTLPCAWNGKDVLGDTGTARINNFKDKQWTVLPADEIVKRARRDDPFVVRPKIEWRSAIFDNVKSILRRSRNGVLPVIGARSVVVVCRKVEMIMLIPFYLQFLPDQKCCVLVYRDDHSTFGGYVY</sequence>
<evidence type="ECO:0000313" key="3">
    <source>
        <dbReference type="Proteomes" id="UP000677228"/>
    </source>
</evidence>